<dbReference type="Gene3D" id="3.30.1180.20">
    <property type="entry name" value="Dihydroxyacetone kinase, domain 2"/>
    <property type="match status" value="1"/>
</dbReference>
<keyword evidence="1 6" id="KW-0808">Transferase</keyword>
<evidence type="ECO:0000313" key="7">
    <source>
        <dbReference type="Proteomes" id="UP000825701"/>
    </source>
</evidence>
<dbReference type="KEGG" id="cmet:K6K41_10610"/>
<dbReference type="EMBL" id="CP081869">
    <property type="protein sequence ID" value="QZO01768.1"/>
    <property type="molecule type" value="Genomic_DNA"/>
</dbReference>
<evidence type="ECO:0000256" key="1">
    <source>
        <dbReference type="ARBA" id="ARBA00022679"/>
    </source>
</evidence>
<evidence type="ECO:0000259" key="5">
    <source>
        <dbReference type="SMART" id="SM01120"/>
    </source>
</evidence>
<evidence type="ECO:0000256" key="4">
    <source>
        <dbReference type="ARBA" id="ARBA00022840"/>
    </source>
</evidence>
<dbReference type="SMART" id="SM01120">
    <property type="entry name" value="Dak2"/>
    <property type="match status" value="1"/>
</dbReference>
<dbReference type="EC" id="2.7.1.121" evidence="6"/>
<dbReference type="PANTHER" id="PTHR28629">
    <property type="entry name" value="TRIOKINASE/FMN CYCLASE"/>
    <property type="match status" value="1"/>
</dbReference>
<proteinExistence type="predicted"/>
<dbReference type="PANTHER" id="PTHR28629:SF4">
    <property type="entry name" value="TRIOKINASE_FMN CYCLASE"/>
    <property type="match status" value="1"/>
</dbReference>
<dbReference type="SUPFAM" id="SSF82549">
    <property type="entry name" value="DAK1/DegV-like"/>
    <property type="match status" value="1"/>
</dbReference>
<dbReference type="InterPro" id="IPR004007">
    <property type="entry name" value="DhaL_dom"/>
</dbReference>
<dbReference type="GO" id="GO:0005524">
    <property type="term" value="F:ATP binding"/>
    <property type="evidence" value="ECO:0007669"/>
    <property type="project" value="UniProtKB-KW"/>
</dbReference>
<gene>
    <name evidence="6" type="ORF">K6K41_10610</name>
</gene>
<dbReference type="Pfam" id="PF02733">
    <property type="entry name" value="Dak1"/>
    <property type="match status" value="1"/>
</dbReference>
<dbReference type="Gene3D" id="3.40.50.10440">
    <property type="entry name" value="Dihydroxyacetone kinase, domain 1"/>
    <property type="match status" value="1"/>
</dbReference>
<dbReference type="Gene3D" id="1.25.40.340">
    <property type="match status" value="1"/>
</dbReference>
<dbReference type="GO" id="GO:0005829">
    <property type="term" value="C:cytosol"/>
    <property type="evidence" value="ECO:0007669"/>
    <property type="project" value="TreeGrafter"/>
</dbReference>
<dbReference type="GO" id="GO:0004371">
    <property type="term" value="F:glycerone kinase activity"/>
    <property type="evidence" value="ECO:0007669"/>
    <property type="project" value="InterPro"/>
</dbReference>
<protein>
    <submittedName>
        <fullName evidence="6">Dihydroxyacetone kinase subunit DhaK</fullName>
        <ecNumber evidence="6">2.7.1.121</ecNumber>
    </submittedName>
</protein>
<keyword evidence="7" id="KW-1185">Reference proteome</keyword>
<reference evidence="6" key="1">
    <citation type="submission" date="2021-08" db="EMBL/GenBank/DDBJ databases">
        <authorList>
            <person name="Zhang H."/>
            <person name="Xu M."/>
            <person name="Yu Z."/>
            <person name="Yang L."/>
            <person name="Cai Y."/>
        </authorList>
    </citation>
    <scope>NUCLEOTIDE SEQUENCE</scope>
    <source>
        <strain evidence="6">CHL1</strain>
    </source>
</reference>
<dbReference type="AlphaFoldDB" id="A0A9E6RE57"/>
<sequence>MKSFMNARSAVVTDAVEGLLAASGGTLARLDAYPDIKVVLRADWDRSRVALVSGGGSGHEPAHAGFVGEGLLTAAVCGEIFASPTVDAVLSAIVAVTGEPGCLLIVKNYTGDRLNFGLAAEKARARGLKVEMVIVGDDVAIEHAPQPRGIAGTLLVHKLAGAAAAAGLSLEEVKARGEDAAAHVRSLGLSLTTCAMPGAEREERIAPDKVELGLGIHGEPGSRIIDFAAADRLVEQVAAPLLEALAPDERVALMVNSLGGTPPLEMSIVMAAVARTRLAEHVDLVIGPAPLMTSLDMRGFSLTTLALDEGRRTGLLAPATSVAWTGPKAFAPARVVPALPLDDGPAVPPSNDPAVRRLIETTTALLKRCGPELDALDAKVGDGDAGSTFANIATAVENRLDALPLADHPALLAEIGHILSRVGGGSSGVLLATFFTAAAAALGEDPVPAKALKAGLKRMQDYGGAKRGDRTMIDAMEPAIDMLVAGAGLAEAAEAARRGADETRSMATARAGRSSYVPSGALSGVPDPGAEAIARILEALASA</sequence>
<organism evidence="6 7">
    <name type="scientific">Chenggangzhangella methanolivorans</name>
    <dbReference type="NCBI Taxonomy" id="1437009"/>
    <lineage>
        <taxon>Bacteria</taxon>
        <taxon>Pseudomonadati</taxon>
        <taxon>Pseudomonadota</taxon>
        <taxon>Alphaproteobacteria</taxon>
        <taxon>Hyphomicrobiales</taxon>
        <taxon>Methylopilaceae</taxon>
        <taxon>Chenggangzhangella</taxon>
    </lineage>
</organism>
<dbReference type="FunFam" id="3.40.50.10440:FF:000001">
    <property type="entry name" value="Dihydroxyacetone kinase, DhaK subunit"/>
    <property type="match status" value="1"/>
</dbReference>
<keyword evidence="4" id="KW-0067">ATP-binding</keyword>
<evidence type="ECO:0000256" key="2">
    <source>
        <dbReference type="ARBA" id="ARBA00022741"/>
    </source>
</evidence>
<dbReference type="Pfam" id="PF02734">
    <property type="entry name" value="Dak2"/>
    <property type="match status" value="1"/>
</dbReference>
<dbReference type="InterPro" id="IPR036117">
    <property type="entry name" value="DhaL_dom_sf"/>
</dbReference>
<evidence type="ECO:0000313" key="6">
    <source>
        <dbReference type="EMBL" id="QZO01768.1"/>
    </source>
</evidence>
<dbReference type="Proteomes" id="UP000825701">
    <property type="component" value="Chromosome"/>
</dbReference>
<feature type="domain" description="DhaL" evidence="5">
    <location>
        <begin position="379"/>
        <end position="542"/>
    </location>
</feature>
<dbReference type="InterPro" id="IPR004006">
    <property type="entry name" value="DhaK_dom"/>
</dbReference>
<dbReference type="GO" id="GO:0019563">
    <property type="term" value="P:glycerol catabolic process"/>
    <property type="evidence" value="ECO:0007669"/>
    <property type="project" value="TreeGrafter"/>
</dbReference>
<dbReference type="InterPro" id="IPR050861">
    <property type="entry name" value="Dihydroxyacetone_Kinase"/>
</dbReference>
<dbReference type="RefSeq" id="WP_378147026.1">
    <property type="nucleotide sequence ID" value="NZ_JBHRXS010000005.1"/>
</dbReference>
<keyword evidence="2" id="KW-0547">Nucleotide-binding</keyword>
<keyword evidence="3 6" id="KW-0418">Kinase</keyword>
<dbReference type="GO" id="GO:0047324">
    <property type="term" value="F:phosphoenolpyruvate-glycerone phosphotransferase activity"/>
    <property type="evidence" value="ECO:0007669"/>
    <property type="project" value="UniProtKB-EC"/>
</dbReference>
<dbReference type="SUPFAM" id="SSF101473">
    <property type="entry name" value="DhaL-like"/>
    <property type="match status" value="1"/>
</dbReference>
<evidence type="ECO:0000256" key="3">
    <source>
        <dbReference type="ARBA" id="ARBA00022777"/>
    </source>
</evidence>
<accession>A0A9E6RE57</accession>
<name>A0A9E6RE57_9HYPH</name>